<evidence type="ECO:0000313" key="2">
    <source>
        <dbReference type="Proteomes" id="UP000510650"/>
    </source>
</evidence>
<dbReference type="EMBL" id="CP055538">
    <property type="protein sequence ID" value="QLO11915.1"/>
    <property type="molecule type" value="Genomic_DNA"/>
</dbReference>
<dbReference type="AlphaFoldDB" id="A0AAE7GPG8"/>
<dbReference type="Proteomes" id="UP000510650">
    <property type="component" value="Chromosome"/>
</dbReference>
<evidence type="ECO:0000313" key="1">
    <source>
        <dbReference type="EMBL" id="QLO11915.1"/>
    </source>
</evidence>
<name>A0AAE7GPG8_CITFR</name>
<reference evidence="2" key="1">
    <citation type="submission" date="2020-06" db="EMBL/GenBank/DDBJ databases">
        <title>REHAB project genomes.</title>
        <authorList>
            <person name="Shaw L.P."/>
        </authorList>
    </citation>
    <scope>NUCLEOTIDE SEQUENCE [LARGE SCALE GENOMIC DNA]</scope>
    <source>
        <strain evidence="2">RHBSTW-00398</strain>
    </source>
</reference>
<protein>
    <submittedName>
        <fullName evidence="1">Uncharacterized protein</fullName>
    </submittedName>
</protein>
<dbReference type="RefSeq" id="WP_181219932.1">
    <property type="nucleotide sequence ID" value="NZ_CP055538.1"/>
</dbReference>
<sequence>MSNFNPFEKEIKKTVLNYLLIKGEIKNDTIVINELTIDSFARRVDLGRDADLVVVMDCQIPADDLIVHNL</sequence>
<accession>A0AAE7GPG8</accession>
<gene>
    <name evidence="1" type="ORF">HV183_00165</name>
</gene>
<proteinExistence type="predicted"/>
<organism evidence="1 2">
    <name type="scientific">Citrobacter freundii</name>
    <dbReference type="NCBI Taxonomy" id="546"/>
    <lineage>
        <taxon>Bacteria</taxon>
        <taxon>Pseudomonadati</taxon>
        <taxon>Pseudomonadota</taxon>
        <taxon>Gammaproteobacteria</taxon>
        <taxon>Enterobacterales</taxon>
        <taxon>Enterobacteriaceae</taxon>
        <taxon>Citrobacter</taxon>
        <taxon>Citrobacter freundii complex</taxon>
    </lineage>
</organism>